<dbReference type="CDD" id="cd01347">
    <property type="entry name" value="ligand_gated_channel"/>
    <property type="match status" value="1"/>
</dbReference>
<keyword evidence="17" id="KW-1185">Reference proteome</keyword>
<dbReference type="InterPro" id="IPR000531">
    <property type="entry name" value="Beta-barrel_TonB"/>
</dbReference>
<keyword evidence="5 13" id="KW-0732">Signal</keyword>
<evidence type="ECO:0000313" key="17">
    <source>
        <dbReference type="Proteomes" id="UP000506160"/>
    </source>
</evidence>
<evidence type="ECO:0000256" key="4">
    <source>
        <dbReference type="ARBA" id="ARBA00022692"/>
    </source>
</evidence>
<dbReference type="AlphaFoldDB" id="A0AB94IAK1"/>
<sequence>MRKGNINQITKCLCGFSILASSCVFAEDVMVITASGFEQEVQSAPASISVITSKEIENKPYRDVTDVLKDIPGVTVSGGSASSDISIRGMNANYTLMLVDGKRVRSREVRPNSDGAGFEQGWLPPLSAIERIEVVRGPMSSLYGSDAMGGVINIITKKVADEWQGNVRLETTFQQHNQSKNIHTANFSLMGPLIEQVLGLQIYGQYSERAEDHYQDGFPEQKLRNIAGKLSAALTEKQLFELDLGRSLQSSSSTVGNTASFRDSKRDNNRNTAALTHRGDWDWSTSTTTLSYENTKNPVRDMEIKNLDFDTQLMIPIAQHNLTLGGKYSRQKLNDKGNKIDSRITEIKRWDYALFIEDEWQLVDNFALVGGLRFNKDELYGHNWNPRLYGVWDLNQNYTVKGGVSTGYSTPSLRQTVSDWGQVTGGNRSNGVIIGNSDLKPEKSINYEMSINYNDDYGINASATAFYTQFKDKIQSYYICKGDPHSNACSTSGTSDKFDFVQSRENVDKAEIKGLELTFKAPIVTNLIFSSNYTWMGTKQKTGVNKGKALNRTPRNKFNAQLDWLVTDRLDLWGKVAYYGIESASGSRTVRDSNYPGYTLWDIGGAYAVNQNTKIYSGIYNLFDKKIKNDDFGKTLDGRRYWIGLDVSF</sequence>
<evidence type="ECO:0000259" key="14">
    <source>
        <dbReference type="Pfam" id="PF00593"/>
    </source>
</evidence>
<reference evidence="16 17" key="1">
    <citation type="journal article" date="2014" name="Appl. Environ. Microbiol.">
        <title>Genomic features of a bumble bee symbiont reflect its host environment.</title>
        <authorList>
            <person name="Martinson V.G."/>
            <person name="Magoc T."/>
            <person name="Koch H."/>
            <person name="Salzberg S.L."/>
            <person name="Moran N.A."/>
        </authorList>
    </citation>
    <scope>NUCLEOTIDE SEQUENCE [LARGE SCALE GENOMIC DNA]</scope>
    <source>
        <strain evidence="16 17">Bimp</strain>
    </source>
</reference>
<name>A0AB94IAK1_9GAMM</name>
<dbReference type="InterPro" id="IPR039426">
    <property type="entry name" value="TonB-dep_rcpt-like"/>
</dbReference>
<comment type="similarity">
    <text evidence="10 11">Belongs to the TonB-dependent receptor family.</text>
</comment>
<keyword evidence="8 10" id="KW-0472">Membrane</keyword>
<dbReference type="Pfam" id="PF07715">
    <property type="entry name" value="Plug"/>
    <property type="match status" value="1"/>
</dbReference>
<evidence type="ECO:0000256" key="2">
    <source>
        <dbReference type="ARBA" id="ARBA00022448"/>
    </source>
</evidence>
<dbReference type="Gene3D" id="2.170.130.10">
    <property type="entry name" value="TonB-dependent receptor, plug domain"/>
    <property type="match status" value="1"/>
</dbReference>
<dbReference type="InterPro" id="IPR036942">
    <property type="entry name" value="Beta-barrel_TonB_sf"/>
</dbReference>
<keyword evidence="6" id="KW-0406">Ion transport</keyword>
<evidence type="ECO:0000256" key="1">
    <source>
        <dbReference type="ARBA" id="ARBA00004571"/>
    </source>
</evidence>
<dbReference type="GO" id="GO:0009279">
    <property type="term" value="C:cell outer membrane"/>
    <property type="evidence" value="ECO:0007669"/>
    <property type="project" value="UniProtKB-SubCell"/>
</dbReference>
<keyword evidence="3 10" id="KW-1134">Transmembrane beta strand</keyword>
<dbReference type="PROSITE" id="PS52016">
    <property type="entry name" value="TONB_DEPENDENT_REC_3"/>
    <property type="match status" value="1"/>
</dbReference>
<feature type="compositionally biased region" description="Polar residues" evidence="12">
    <location>
        <begin position="249"/>
        <end position="261"/>
    </location>
</feature>
<evidence type="ECO:0000313" key="16">
    <source>
        <dbReference type="EMBL" id="TEA26410.1"/>
    </source>
</evidence>
<keyword evidence="2 10" id="KW-0813">Transport</keyword>
<feature type="chain" id="PRO_5044502148" evidence="13">
    <location>
        <begin position="27"/>
        <end position="649"/>
    </location>
</feature>
<dbReference type="RefSeq" id="WP_133459345.1">
    <property type="nucleotide sequence ID" value="NZ_AWGA01000088.1"/>
</dbReference>
<evidence type="ECO:0000256" key="8">
    <source>
        <dbReference type="ARBA" id="ARBA00023136"/>
    </source>
</evidence>
<evidence type="ECO:0000256" key="3">
    <source>
        <dbReference type="ARBA" id="ARBA00022452"/>
    </source>
</evidence>
<dbReference type="PANTHER" id="PTHR30069">
    <property type="entry name" value="TONB-DEPENDENT OUTER MEMBRANE RECEPTOR"/>
    <property type="match status" value="1"/>
</dbReference>
<keyword evidence="9 10" id="KW-0998">Cell outer membrane</keyword>
<dbReference type="PANTHER" id="PTHR30069:SF53">
    <property type="entry name" value="COLICIN I RECEPTOR-RELATED"/>
    <property type="match status" value="1"/>
</dbReference>
<protein>
    <submittedName>
        <fullName evidence="16">TonB-dependent receptor</fullName>
    </submittedName>
</protein>
<feature type="domain" description="TonB-dependent receptor plug" evidence="15">
    <location>
        <begin position="41"/>
        <end position="151"/>
    </location>
</feature>
<evidence type="ECO:0000256" key="6">
    <source>
        <dbReference type="ARBA" id="ARBA00023065"/>
    </source>
</evidence>
<evidence type="ECO:0000259" key="15">
    <source>
        <dbReference type="Pfam" id="PF07715"/>
    </source>
</evidence>
<dbReference type="GO" id="GO:0015344">
    <property type="term" value="F:siderophore uptake transmembrane transporter activity"/>
    <property type="evidence" value="ECO:0007669"/>
    <property type="project" value="TreeGrafter"/>
</dbReference>
<dbReference type="GO" id="GO:0044718">
    <property type="term" value="P:siderophore transmembrane transport"/>
    <property type="evidence" value="ECO:0007669"/>
    <property type="project" value="TreeGrafter"/>
</dbReference>
<evidence type="ECO:0000256" key="12">
    <source>
        <dbReference type="SAM" id="MobiDB-lite"/>
    </source>
</evidence>
<dbReference type="PROSITE" id="PS51257">
    <property type="entry name" value="PROKAR_LIPOPROTEIN"/>
    <property type="match status" value="1"/>
</dbReference>
<comment type="caution">
    <text evidence="16">The sequence shown here is derived from an EMBL/GenBank/DDBJ whole genome shotgun (WGS) entry which is preliminary data.</text>
</comment>
<comment type="subcellular location">
    <subcellularLocation>
        <location evidence="1 10">Cell outer membrane</location>
        <topology evidence="1 10">Multi-pass membrane protein</topology>
    </subcellularLocation>
</comment>
<evidence type="ECO:0000256" key="11">
    <source>
        <dbReference type="RuleBase" id="RU003357"/>
    </source>
</evidence>
<feature type="region of interest" description="Disordered" evidence="12">
    <location>
        <begin position="249"/>
        <end position="273"/>
    </location>
</feature>
<evidence type="ECO:0000256" key="13">
    <source>
        <dbReference type="SAM" id="SignalP"/>
    </source>
</evidence>
<organism evidence="16 17">
    <name type="scientific">Candidatus Schmidhempelia bombi str. Bimp</name>
    <dbReference type="NCBI Taxonomy" id="1387197"/>
    <lineage>
        <taxon>Bacteria</taxon>
        <taxon>Pseudomonadati</taxon>
        <taxon>Pseudomonadota</taxon>
        <taxon>Gammaproteobacteria</taxon>
        <taxon>Orbales</taxon>
        <taxon>Orbaceae</taxon>
        <taxon>Candidatus Schmidhempelia</taxon>
    </lineage>
</organism>
<dbReference type="EMBL" id="AWGA01000088">
    <property type="protein sequence ID" value="TEA26410.1"/>
    <property type="molecule type" value="Genomic_DNA"/>
</dbReference>
<feature type="domain" description="TonB-dependent receptor-like beta-barrel" evidence="14">
    <location>
        <begin position="241"/>
        <end position="622"/>
    </location>
</feature>
<dbReference type="Proteomes" id="UP000506160">
    <property type="component" value="Unassembled WGS sequence"/>
</dbReference>
<evidence type="ECO:0000256" key="5">
    <source>
        <dbReference type="ARBA" id="ARBA00022729"/>
    </source>
</evidence>
<accession>A0AB94IAK1</accession>
<feature type="signal peptide" evidence="13">
    <location>
        <begin position="1"/>
        <end position="26"/>
    </location>
</feature>
<dbReference type="Pfam" id="PF00593">
    <property type="entry name" value="TonB_dep_Rec_b-barrel"/>
    <property type="match status" value="1"/>
</dbReference>
<dbReference type="SUPFAM" id="SSF56935">
    <property type="entry name" value="Porins"/>
    <property type="match status" value="1"/>
</dbReference>
<keyword evidence="7 11" id="KW-0798">TonB box</keyword>
<evidence type="ECO:0000256" key="9">
    <source>
        <dbReference type="ARBA" id="ARBA00023237"/>
    </source>
</evidence>
<evidence type="ECO:0000256" key="7">
    <source>
        <dbReference type="ARBA" id="ARBA00023077"/>
    </source>
</evidence>
<dbReference type="InterPro" id="IPR012910">
    <property type="entry name" value="Plug_dom"/>
</dbReference>
<keyword evidence="16" id="KW-0675">Receptor</keyword>
<evidence type="ECO:0000256" key="10">
    <source>
        <dbReference type="PROSITE-ProRule" id="PRU01360"/>
    </source>
</evidence>
<dbReference type="Gene3D" id="2.40.170.20">
    <property type="entry name" value="TonB-dependent receptor, beta-barrel domain"/>
    <property type="match status" value="1"/>
</dbReference>
<dbReference type="InterPro" id="IPR037066">
    <property type="entry name" value="Plug_dom_sf"/>
</dbReference>
<gene>
    <name evidence="16" type="ORF">O970_08855</name>
</gene>
<keyword evidence="4 10" id="KW-0812">Transmembrane</keyword>
<proteinExistence type="inferred from homology"/>